<dbReference type="AlphaFoldDB" id="A0A9P1BYM9"/>
<dbReference type="CDD" id="cd03048">
    <property type="entry name" value="GST_N_Ure2p_like"/>
    <property type="match status" value="1"/>
</dbReference>
<dbReference type="InterPro" id="IPR004045">
    <property type="entry name" value="Glutathione_S-Trfase_N"/>
</dbReference>
<feature type="domain" description="GST C-terminal" evidence="4">
    <location>
        <begin position="137"/>
        <end position="278"/>
    </location>
</feature>
<feature type="compositionally biased region" description="Low complexity" evidence="2">
    <location>
        <begin position="360"/>
        <end position="380"/>
    </location>
</feature>
<feature type="region of interest" description="Disordered" evidence="2">
    <location>
        <begin position="249"/>
        <end position="270"/>
    </location>
</feature>
<accession>A0A9P1BYM9</accession>
<dbReference type="OrthoDB" id="427079at2759"/>
<proteinExistence type="inferred from homology"/>
<dbReference type="SUPFAM" id="SSF52833">
    <property type="entry name" value="Thioredoxin-like"/>
    <property type="match status" value="1"/>
</dbReference>
<dbReference type="Gene3D" id="1.20.1050.10">
    <property type="match status" value="1"/>
</dbReference>
<evidence type="ECO:0000313" key="6">
    <source>
        <dbReference type="EMBL" id="CAL1134128.1"/>
    </source>
</evidence>
<dbReference type="InterPro" id="IPR036249">
    <property type="entry name" value="Thioredoxin-like_sf"/>
</dbReference>
<reference evidence="5" key="1">
    <citation type="submission" date="2022-10" db="EMBL/GenBank/DDBJ databases">
        <authorList>
            <person name="Chen Y."/>
            <person name="Dougan E. K."/>
            <person name="Chan C."/>
            <person name="Rhodes N."/>
            <person name="Thang M."/>
        </authorList>
    </citation>
    <scope>NUCLEOTIDE SEQUENCE</scope>
</reference>
<dbReference type="EMBL" id="CAMXCT010000582">
    <property type="protein sequence ID" value="CAI3980753.1"/>
    <property type="molecule type" value="Genomic_DNA"/>
</dbReference>
<reference evidence="6" key="2">
    <citation type="submission" date="2024-04" db="EMBL/GenBank/DDBJ databases">
        <authorList>
            <person name="Chen Y."/>
            <person name="Shah S."/>
            <person name="Dougan E. K."/>
            <person name="Thang M."/>
            <person name="Chan C."/>
        </authorList>
    </citation>
    <scope>NUCLEOTIDE SEQUENCE [LARGE SCALE GENOMIC DNA]</scope>
</reference>
<evidence type="ECO:0000313" key="7">
    <source>
        <dbReference type="EMBL" id="CAL4768065.1"/>
    </source>
</evidence>
<dbReference type="PROSITE" id="PS50405">
    <property type="entry name" value="GST_CTER"/>
    <property type="match status" value="1"/>
</dbReference>
<gene>
    <name evidence="5" type="ORF">C1SCF055_LOCUS8611</name>
</gene>
<keyword evidence="8" id="KW-1185">Reference proteome</keyword>
<dbReference type="Pfam" id="PF02798">
    <property type="entry name" value="GST_N"/>
    <property type="match status" value="1"/>
</dbReference>
<evidence type="ECO:0000256" key="2">
    <source>
        <dbReference type="SAM" id="MobiDB-lite"/>
    </source>
</evidence>
<dbReference type="Proteomes" id="UP001152797">
    <property type="component" value="Unassembled WGS sequence"/>
</dbReference>
<dbReference type="SFLD" id="SFLDG01151">
    <property type="entry name" value="Main.2:_Nu-like"/>
    <property type="match status" value="1"/>
</dbReference>
<dbReference type="InterPro" id="IPR036282">
    <property type="entry name" value="Glutathione-S-Trfase_C_sf"/>
</dbReference>
<dbReference type="Gene3D" id="3.40.30.10">
    <property type="entry name" value="Glutaredoxin"/>
    <property type="match status" value="1"/>
</dbReference>
<dbReference type="InterPro" id="IPR010987">
    <property type="entry name" value="Glutathione-S-Trfase_C-like"/>
</dbReference>
<dbReference type="PANTHER" id="PTHR44051:SF8">
    <property type="entry name" value="GLUTATHIONE S-TRANSFERASE GSTA"/>
    <property type="match status" value="1"/>
</dbReference>
<feature type="compositionally biased region" description="Basic residues" evidence="2">
    <location>
        <begin position="294"/>
        <end position="312"/>
    </location>
</feature>
<dbReference type="SFLD" id="SFLDG00358">
    <property type="entry name" value="Main_(cytGST)"/>
    <property type="match status" value="1"/>
</dbReference>
<dbReference type="EMBL" id="CAMXCT020000582">
    <property type="protein sequence ID" value="CAL1134128.1"/>
    <property type="molecule type" value="Genomic_DNA"/>
</dbReference>
<protein>
    <submittedName>
        <fullName evidence="7">Disulfide-bond oxidoreductase YghU (GSH-dependen t disulfide-bond oxidoreductase YghU) (GST N2-2) (Organic hydroperoxidase)</fullName>
    </submittedName>
</protein>
<evidence type="ECO:0000256" key="1">
    <source>
        <dbReference type="ARBA" id="ARBA00007409"/>
    </source>
</evidence>
<dbReference type="SFLD" id="SFLDS00019">
    <property type="entry name" value="Glutathione_Transferase_(cytos"/>
    <property type="match status" value="1"/>
</dbReference>
<dbReference type="PROSITE" id="PS50404">
    <property type="entry name" value="GST_NTER"/>
    <property type="match status" value="1"/>
</dbReference>
<dbReference type="PANTHER" id="PTHR44051">
    <property type="entry name" value="GLUTATHIONE S-TRANSFERASE-RELATED"/>
    <property type="match status" value="1"/>
</dbReference>
<comment type="similarity">
    <text evidence="1">Belongs to the GST superfamily.</text>
</comment>
<dbReference type="EMBL" id="CAMXCT030000582">
    <property type="protein sequence ID" value="CAL4768065.1"/>
    <property type="molecule type" value="Genomic_DNA"/>
</dbReference>
<feature type="region of interest" description="Disordered" evidence="2">
    <location>
        <begin position="286"/>
        <end position="313"/>
    </location>
</feature>
<evidence type="ECO:0000259" key="4">
    <source>
        <dbReference type="PROSITE" id="PS50405"/>
    </source>
</evidence>
<comment type="caution">
    <text evidence="5">The sequence shown here is derived from an EMBL/GenBank/DDBJ whole genome shotgun (WGS) entry which is preliminary data.</text>
</comment>
<evidence type="ECO:0000313" key="8">
    <source>
        <dbReference type="Proteomes" id="UP001152797"/>
    </source>
</evidence>
<name>A0A9P1BYM9_9DINO</name>
<dbReference type="InterPro" id="IPR040079">
    <property type="entry name" value="Glutathione_S-Trfase"/>
</dbReference>
<sequence>MADGRKGPWVPPQRIEDLYERTSGNQFASINRPTAGARYEAKLEGGTEPLQLYSLATPNGWKVGILLEELEVAYDAHVVNIGAGEQFSSGFVGANPNSKIPALIDHDGPKSNSIAIMESGAIMLYLAEKYQRFIPHDARERCECLQWLFWQVGGQGPMTGNFGHFKVYAPDHEVEARDYGVARYGMEVQRLCSVLELHLSGLGDFSGAAVAQGPPREFLVGGSYSIADMACFPWVYMLYGKGYNRPGQPDAKVAAPPEETRPEVSAVNEEEEEDCIDFTALTEAQHAGADAAERRKRRAGTKESAKRRKRQKRENDILCVKQAGIALPSLHDVLKGNRKAIVIPSLKEALQQQNATDQESAPLAATPAAPAASPAMSQSAGEASSGSRPVNRGVCYDVGQLWGEIPSVPLGHRVPPGLAASERSGSACPKIG</sequence>
<evidence type="ECO:0000313" key="5">
    <source>
        <dbReference type="EMBL" id="CAI3980753.1"/>
    </source>
</evidence>
<organism evidence="5">
    <name type="scientific">Cladocopium goreaui</name>
    <dbReference type="NCBI Taxonomy" id="2562237"/>
    <lineage>
        <taxon>Eukaryota</taxon>
        <taxon>Sar</taxon>
        <taxon>Alveolata</taxon>
        <taxon>Dinophyceae</taxon>
        <taxon>Suessiales</taxon>
        <taxon>Symbiodiniaceae</taxon>
        <taxon>Cladocopium</taxon>
    </lineage>
</organism>
<feature type="domain" description="GST N-terminal" evidence="3">
    <location>
        <begin position="47"/>
        <end position="134"/>
    </location>
</feature>
<feature type="region of interest" description="Disordered" evidence="2">
    <location>
        <begin position="352"/>
        <end position="389"/>
    </location>
</feature>
<dbReference type="SUPFAM" id="SSF47616">
    <property type="entry name" value="GST C-terminal domain-like"/>
    <property type="match status" value="1"/>
</dbReference>
<evidence type="ECO:0000259" key="3">
    <source>
        <dbReference type="PROSITE" id="PS50404"/>
    </source>
</evidence>